<keyword evidence="5" id="KW-1185">Reference proteome</keyword>
<evidence type="ECO:0000259" key="3">
    <source>
        <dbReference type="Pfam" id="PF12849"/>
    </source>
</evidence>
<evidence type="ECO:0000256" key="2">
    <source>
        <dbReference type="SAM" id="SignalP"/>
    </source>
</evidence>
<protein>
    <recommendedName>
        <fullName evidence="3">PBP domain-containing protein</fullName>
    </recommendedName>
</protein>
<accession>A0A2M9R850</accession>
<dbReference type="InterPro" id="IPR024370">
    <property type="entry name" value="PBP_domain"/>
</dbReference>
<dbReference type="PANTHER" id="PTHR30570:SF1">
    <property type="entry name" value="PHOSPHATE-BINDING PROTEIN PSTS"/>
    <property type="match status" value="1"/>
</dbReference>
<dbReference type="InterPro" id="IPR050811">
    <property type="entry name" value="Phosphate_ABC_transporter"/>
</dbReference>
<proteinExistence type="predicted"/>
<dbReference type="Gene3D" id="3.40.190.10">
    <property type="entry name" value="Periplasmic binding protein-like II"/>
    <property type="match status" value="2"/>
</dbReference>
<feature type="chain" id="PRO_5014683408" description="PBP domain-containing protein" evidence="2">
    <location>
        <begin position="20"/>
        <end position="303"/>
    </location>
</feature>
<dbReference type="PANTHER" id="PTHR30570">
    <property type="entry name" value="PERIPLASMIC PHOSPHATE BINDING COMPONENT OF PHOSPHATE ABC TRANSPORTER"/>
    <property type="match status" value="1"/>
</dbReference>
<organism evidence="4 5">
    <name type="scientific">Avrilella dinanensis</name>
    <dbReference type="NCBI Taxonomy" id="2008672"/>
    <lineage>
        <taxon>Bacteria</taxon>
        <taxon>Pseudomonadati</taxon>
        <taxon>Bacteroidota</taxon>
        <taxon>Flavobacteriia</taxon>
        <taxon>Flavobacteriales</taxon>
        <taxon>Flavobacteriaceae</taxon>
        <taxon>Avrilella</taxon>
    </lineage>
</organism>
<dbReference type="PROSITE" id="PS51257">
    <property type="entry name" value="PROKAR_LIPOPROTEIN"/>
    <property type="match status" value="1"/>
</dbReference>
<dbReference type="Proteomes" id="UP000231960">
    <property type="component" value="Unassembled WGS sequence"/>
</dbReference>
<dbReference type="OrthoDB" id="1450880at2"/>
<keyword evidence="1 2" id="KW-0732">Signal</keyword>
<gene>
    <name evidence="4" type="ORF">CDL10_10620</name>
</gene>
<evidence type="ECO:0000313" key="5">
    <source>
        <dbReference type="Proteomes" id="UP000231960"/>
    </source>
</evidence>
<feature type="signal peptide" evidence="2">
    <location>
        <begin position="1"/>
        <end position="19"/>
    </location>
</feature>
<evidence type="ECO:0000256" key="1">
    <source>
        <dbReference type="ARBA" id="ARBA00022729"/>
    </source>
</evidence>
<evidence type="ECO:0000313" key="4">
    <source>
        <dbReference type="EMBL" id="PJR04945.1"/>
    </source>
</evidence>
<sequence>MRKLYLSVNMALMATFLVGCNDKTNQNTTDTNEVKETYSSGEVNVYVEESVVPIFEDIAMVYTSEYPKAKLNTVASSENRIVNLLAQDSIRLAIMPRKLTKKEIDFFKDRVSPKQTAFAKDAIVFIANKSFQDTLVKYEDILGYIKNPENSKYQFVFENANSTLVNQLMRDADVKEIPEQVYFRDNAEKVLELVTRHKNLIGVVGLNWLVQPNDTITELMNEVRSLAVYNAEENSYFKANQSTIADGTYPLVREIYIIDLQGKSGLGTGFASFAAGDKGQRVVLKSGLLPVKIPTREINIKDN</sequence>
<dbReference type="AlphaFoldDB" id="A0A2M9R850"/>
<dbReference type="EMBL" id="NIPO01000001">
    <property type="protein sequence ID" value="PJR04945.1"/>
    <property type="molecule type" value="Genomic_DNA"/>
</dbReference>
<comment type="caution">
    <text evidence="4">The sequence shown here is derived from an EMBL/GenBank/DDBJ whole genome shotgun (WGS) entry which is preliminary data.</text>
</comment>
<feature type="domain" description="PBP" evidence="3">
    <location>
        <begin position="39"/>
        <end position="277"/>
    </location>
</feature>
<name>A0A2M9R850_9FLAO</name>
<dbReference type="Pfam" id="PF12849">
    <property type="entry name" value="PBP_like_2"/>
    <property type="match status" value="1"/>
</dbReference>
<dbReference type="SUPFAM" id="SSF53850">
    <property type="entry name" value="Periplasmic binding protein-like II"/>
    <property type="match status" value="1"/>
</dbReference>
<reference evidence="4 5" key="1">
    <citation type="submission" date="2017-06" db="EMBL/GenBank/DDBJ databases">
        <title>Description of Avrilella dinanensis gen. nov. sp. nov.</title>
        <authorList>
            <person name="Leyer C."/>
            <person name="Sassi M."/>
            <person name="Minet J."/>
            <person name="Kayal S."/>
            <person name="Cattoir V."/>
        </authorList>
    </citation>
    <scope>NUCLEOTIDE SEQUENCE [LARGE SCALE GENOMIC DNA]</scope>
    <source>
        <strain evidence="4 5">UR159</strain>
    </source>
</reference>